<keyword evidence="2" id="KW-0472">Membrane</keyword>
<protein>
    <submittedName>
        <fullName evidence="3">Uncharacterized protein</fullName>
    </submittedName>
</protein>
<keyword evidence="2" id="KW-0812">Transmembrane</keyword>
<feature type="compositionally biased region" description="Basic and acidic residues" evidence="1">
    <location>
        <begin position="120"/>
        <end position="130"/>
    </location>
</feature>
<dbReference type="PANTHER" id="PTHR31170:SF25">
    <property type="entry name" value="BNAA09G04570D PROTEIN"/>
    <property type="match status" value="1"/>
</dbReference>
<dbReference type="Proteomes" id="UP001634007">
    <property type="component" value="Unassembled WGS sequence"/>
</dbReference>
<sequence length="505" mass="58648">MALGDNDNHQSPERVVEIKNCLDGGLAPDAKSPWTIGKVPGKWSRVHDSAFHGEMVDIGPFDIYYYRERSHIHRPSFHSDLPVGRDLKMRFLLRLLGGKLERRGRDGDVSRTTEGQRASDGCERDEHDDGGRMAMLLDDLAEAMQILEQKTRACYSESFDDRSSEEFVEMMVVDGCFVVELLRLYHRRFNPQSPGVATEYDPIFTNPRTLTALRRDLLLLENQLPFFVLEKLYELINKKNEIDHQHAVPLEVLAVTFFDPLLPQHNAASKLDTNKPKAHLLDVFRSTFVKSVSEKVLKKGKSEVESRLNPNGSMRGLVRHFASELQEVGMQFKKRKGHDLLDIEFDHNTLRVPQLSINDNTISLLLNFVAYEMSAEHPEPFFTNYLMFWDSLVNSPGDIQIFRKHGIINHLGSENEVAELFMKCRELIYDLDYDLDLGYLYNEIKEVNEYCEQYYESKYSVWWRSLIRERFSSPWTCLSLFAVIILLLLTLLQTFYTVYAYYRPH</sequence>
<dbReference type="EMBL" id="JBJKBG010000003">
    <property type="protein sequence ID" value="KAL3746324.1"/>
    <property type="molecule type" value="Genomic_DNA"/>
</dbReference>
<evidence type="ECO:0000256" key="2">
    <source>
        <dbReference type="SAM" id="Phobius"/>
    </source>
</evidence>
<keyword evidence="4" id="KW-1185">Reference proteome</keyword>
<reference evidence="3 4" key="1">
    <citation type="submission" date="2024-11" db="EMBL/GenBank/DDBJ databases">
        <title>Chromosome-level genome assembly of Eucalyptus globulus Labill. provides insights into its genome evolution.</title>
        <authorList>
            <person name="Li X."/>
        </authorList>
    </citation>
    <scope>NUCLEOTIDE SEQUENCE [LARGE SCALE GENOMIC DNA]</scope>
    <source>
        <strain evidence="3">CL2024</strain>
        <tissue evidence="3">Fresh tender leaves</tissue>
    </source>
</reference>
<name>A0ABD3L6W2_EUCGL</name>
<accession>A0ABD3L6W2</accession>
<keyword evidence="2" id="KW-1133">Transmembrane helix</keyword>
<dbReference type="InterPro" id="IPR004158">
    <property type="entry name" value="DUF247_pln"/>
</dbReference>
<feature type="transmembrane region" description="Helical" evidence="2">
    <location>
        <begin position="478"/>
        <end position="502"/>
    </location>
</feature>
<evidence type="ECO:0000313" key="4">
    <source>
        <dbReference type="Proteomes" id="UP001634007"/>
    </source>
</evidence>
<dbReference type="PANTHER" id="PTHR31170">
    <property type="entry name" value="BNAC04G53230D PROTEIN"/>
    <property type="match status" value="1"/>
</dbReference>
<comment type="caution">
    <text evidence="3">The sequence shown here is derived from an EMBL/GenBank/DDBJ whole genome shotgun (WGS) entry which is preliminary data.</text>
</comment>
<organism evidence="3 4">
    <name type="scientific">Eucalyptus globulus</name>
    <name type="common">Tasmanian blue gum</name>
    <dbReference type="NCBI Taxonomy" id="34317"/>
    <lineage>
        <taxon>Eukaryota</taxon>
        <taxon>Viridiplantae</taxon>
        <taxon>Streptophyta</taxon>
        <taxon>Embryophyta</taxon>
        <taxon>Tracheophyta</taxon>
        <taxon>Spermatophyta</taxon>
        <taxon>Magnoliopsida</taxon>
        <taxon>eudicotyledons</taxon>
        <taxon>Gunneridae</taxon>
        <taxon>Pentapetalae</taxon>
        <taxon>rosids</taxon>
        <taxon>malvids</taxon>
        <taxon>Myrtales</taxon>
        <taxon>Myrtaceae</taxon>
        <taxon>Myrtoideae</taxon>
        <taxon>Eucalypteae</taxon>
        <taxon>Eucalyptus</taxon>
    </lineage>
</organism>
<evidence type="ECO:0000313" key="3">
    <source>
        <dbReference type="EMBL" id="KAL3746324.1"/>
    </source>
</evidence>
<gene>
    <name evidence="3" type="ORF">ACJRO7_015304</name>
</gene>
<evidence type="ECO:0000256" key="1">
    <source>
        <dbReference type="SAM" id="MobiDB-lite"/>
    </source>
</evidence>
<feature type="region of interest" description="Disordered" evidence="1">
    <location>
        <begin position="104"/>
        <end position="130"/>
    </location>
</feature>
<proteinExistence type="predicted"/>
<dbReference type="AlphaFoldDB" id="A0ABD3L6W2"/>
<dbReference type="Pfam" id="PF03140">
    <property type="entry name" value="DUF247"/>
    <property type="match status" value="1"/>
</dbReference>